<comment type="caution">
    <text evidence="2">The sequence shown here is derived from an EMBL/GenBank/DDBJ whole genome shotgun (WGS) entry which is preliminary data.</text>
</comment>
<dbReference type="AlphaFoldDB" id="A0A8T0I0D9"/>
<proteinExistence type="predicted"/>
<dbReference type="InterPro" id="IPR051681">
    <property type="entry name" value="Ser/Thr_Kinases-Pseudokinases"/>
</dbReference>
<gene>
    <name evidence="2" type="ORF">KC19_5G084000</name>
</gene>
<protein>
    <recommendedName>
        <fullName evidence="1">Protein kinase domain-containing protein</fullName>
    </recommendedName>
</protein>
<dbReference type="GO" id="GO:0004674">
    <property type="term" value="F:protein serine/threonine kinase activity"/>
    <property type="evidence" value="ECO:0007669"/>
    <property type="project" value="TreeGrafter"/>
</dbReference>
<dbReference type="GO" id="GO:0005524">
    <property type="term" value="F:ATP binding"/>
    <property type="evidence" value="ECO:0007669"/>
    <property type="project" value="InterPro"/>
</dbReference>
<dbReference type="Pfam" id="PF00069">
    <property type="entry name" value="Pkinase"/>
    <property type="match status" value="1"/>
</dbReference>
<dbReference type="Gene3D" id="3.30.200.20">
    <property type="entry name" value="Phosphorylase Kinase, domain 1"/>
    <property type="match status" value="1"/>
</dbReference>
<dbReference type="PROSITE" id="PS00108">
    <property type="entry name" value="PROTEIN_KINASE_ST"/>
    <property type="match status" value="1"/>
</dbReference>
<dbReference type="SUPFAM" id="SSF56112">
    <property type="entry name" value="Protein kinase-like (PK-like)"/>
    <property type="match status" value="1"/>
</dbReference>
<dbReference type="Proteomes" id="UP000822688">
    <property type="component" value="Chromosome 5"/>
</dbReference>
<evidence type="ECO:0000313" key="3">
    <source>
        <dbReference type="Proteomes" id="UP000822688"/>
    </source>
</evidence>
<sequence length="891" mass="100477">MGVFPCAWSSSKMGNISVPGVRSSLSIWNSLPTFPISFRRYVHNKPDRVEEEGKDELGKEGPRSLTVAPRNFYKNQCRVLEEQLSFAEEMSNQNISRDVTGLLPSANLLWPKSALTELRRVLSVGKSLIQECHNEPCLKAYLKQGERAQAFVETLKEIVWCMSVVFYYNNIKGSLKENPNLMANDQFPFVKLGAYKELHMLQKAALADQAELLTSLNIWIENHYGVCSAKECGARPEDEGKVPLFCIAAQILGRRAKIDSAAIEGASEVDHTSVLWNINSHVLEDGAHVGGGSSCSVVETRWLGDTYARKIFQVYHPEIFKNEANTLSKLSHRHMVTVSAYSVDLHTCSLLMERIKYDLRKYMKYKSSLGVYSPFSFPAAIDLMLQVAESLRYMHSQKMVHRDVKPANILVEEVDDPELRKEGFVIAKLADFGLAKSKREVTSYSHMTKNQGTRLYMAPEVFGADANNEEHLPVVYPFKTDVYSFGIVFSEILTGMTPFHHLTRLGDLYSLIADALNPLRPELPESCPKGLASLIRDCWHTDPKRRPQFTEICAVLRHLKALLILTDDGKLEDWMDRLQLRTAQAAPAEFSSSLFCSTCDGSSWTVDVPWPEDMSNPFVMSVTEHQGALVTIHRRCTDSLFWRTYTGSSWSQPNMIHECFSRVLLSRPASASFQGLLFCVYCGEDNFVWYTYSADLKNWTQGNAPIERTIQPVVRPTLAAFGDRLISVIRGQANSIYWNSSSDPTRLWSSYTLIDSCITIHRTSPVQLVVFNNELYCFVCGVEGGISSGRQGIFWSKISKSQKTWLRPFSRIEHSADVKFCPTSFTVFENRLVCIGYTRSDSKLVYGTVVVSPTPPVMSIATVIVPTNRYVAKVECLWVIDSKLFCVYQGV</sequence>
<dbReference type="PANTHER" id="PTHR44329">
    <property type="entry name" value="SERINE/THREONINE-PROTEIN KINASE TNNI3K-RELATED"/>
    <property type="match status" value="1"/>
</dbReference>
<feature type="domain" description="Protein kinase" evidence="1">
    <location>
        <begin position="283"/>
        <end position="561"/>
    </location>
</feature>
<evidence type="ECO:0000313" key="2">
    <source>
        <dbReference type="EMBL" id="KAG0576487.1"/>
    </source>
</evidence>
<reference evidence="2" key="1">
    <citation type="submission" date="2020-06" db="EMBL/GenBank/DDBJ databases">
        <title>WGS assembly of Ceratodon purpureus strain R40.</title>
        <authorList>
            <person name="Carey S.B."/>
            <person name="Jenkins J."/>
            <person name="Shu S."/>
            <person name="Lovell J.T."/>
            <person name="Sreedasyam A."/>
            <person name="Maumus F."/>
            <person name="Tiley G.P."/>
            <person name="Fernandez-Pozo N."/>
            <person name="Barry K."/>
            <person name="Chen C."/>
            <person name="Wang M."/>
            <person name="Lipzen A."/>
            <person name="Daum C."/>
            <person name="Saski C.A."/>
            <person name="Payton A.C."/>
            <person name="Mcbreen J.C."/>
            <person name="Conrad R.E."/>
            <person name="Kollar L.M."/>
            <person name="Olsson S."/>
            <person name="Huttunen S."/>
            <person name="Landis J.B."/>
            <person name="Wickett N.J."/>
            <person name="Johnson M.G."/>
            <person name="Rensing S.A."/>
            <person name="Grimwood J."/>
            <person name="Schmutz J."/>
            <person name="Mcdaniel S.F."/>
        </authorList>
    </citation>
    <scope>NUCLEOTIDE SEQUENCE</scope>
    <source>
        <strain evidence="2">R40</strain>
    </source>
</reference>
<dbReference type="SMART" id="SM00220">
    <property type="entry name" value="S_TKc"/>
    <property type="match status" value="1"/>
</dbReference>
<dbReference type="InterPro" id="IPR008271">
    <property type="entry name" value="Ser/Thr_kinase_AS"/>
</dbReference>
<dbReference type="EMBL" id="CM026425">
    <property type="protein sequence ID" value="KAG0576487.1"/>
    <property type="molecule type" value="Genomic_DNA"/>
</dbReference>
<dbReference type="PROSITE" id="PS50011">
    <property type="entry name" value="PROTEIN_KINASE_DOM"/>
    <property type="match status" value="1"/>
</dbReference>
<dbReference type="SUPFAM" id="SSF89372">
    <property type="entry name" value="Fucose-specific lectin"/>
    <property type="match status" value="1"/>
</dbReference>
<evidence type="ECO:0000259" key="1">
    <source>
        <dbReference type="PROSITE" id="PS50011"/>
    </source>
</evidence>
<organism evidence="2 3">
    <name type="scientific">Ceratodon purpureus</name>
    <name type="common">Fire moss</name>
    <name type="synonym">Dicranum purpureum</name>
    <dbReference type="NCBI Taxonomy" id="3225"/>
    <lineage>
        <taxon>Eukaryota</taxon>
        <taxon>Viridiplantae</taxon>
        <taxon>Streptophyta</taxon>
        <taxon>Embryophyta</taxon>
        <taxon>Bryophyta</taxon>
        <taxon>Bryophytina</taxon>
        <taxon>Bryopsida</taxon>
        <taxon>Dicranidae</taxon>
        <taxon>Pseudoditrichales</taxon>
        <taxon>Ditrichaceae</taxon>
        <taxon>Ceratodon</taxon>
    </lineage>
</organism>
<accession>A0A8T0I0D9</accession>
<dbReference type="Gene3D" id="1.10.510.10">
    <property type="entry name" value="Transferase(Phosphotransferase) domain 1"/>
    <property type="match status" value="1"/>
</dbReference>
<dbReference type="InterPro" id="IPR011009">
    <property type="entry name" value="Kinase-like_dom_sf"/>
</dbReference>
<keyword evidence="3" id="KW-1185">Reference proteome</keyword>
<name>A0A8T0I0D9_CERPU</name>
<dbReference type="InterPro" id="IPR000719">
    <property type="entry name" value="Prot_kinase_dom"/>
</dbReference>
<dbReference type="PANTHER" id="PTHR44329:SF260">
    <property type="entry name" value="PROTEIN KINASE DOMAIN-CONTAINING PROTEIN"/>
    <property type="match status" value="1"/>
</dbReference>